<protein>
    <recommendedName>
        <fullName evidence="1">Methenyltetrahydrofolate synthase domain-containing protein</fullName>
    </recommendedName>
</protein>
<feature type="compositionally biased region" description="Gly residues" evidence="3">
    <location>
        <begin position="394"/>
        <end position="403"/>
    </location>
</feature>
<dbReference type="EMBL" id="GL378332">
    <property type="protein sequence ID" value="EFJ50207.1"/>
    <property type="molecule type" value="Genomic_DNA"/>
</dbReference>
<evidence type="ECO:0000256" key="2">
    <source>
        <dbReference type="ARBA" id="ARBA00022884"/>
    </source>
</evidence>
<dbReference type="GO" id="GO:0016874">
    <property type="term" value="F:ligase activity"/>
    <property type="evidence" value="ECO:0007669"/>
    <property type="project" value="UniProtKB-KW"/>
</dbReference>
<reference evidence="4 5" key="1">
    <citation type="journal article" date="2010" name="Science">
        <title>Genomic analysis of organismal complexity in the multicellular green alga Volvox carteri.</title>
        <authorList>
            <person name="Prochnik S.E."/>
            <person name="Umen J."/>
            <person name="Nedelcu A.M."/>
            <person name="Hallmann A."/>
            <person name="Miller S.M."/>
            <person name="Nishii I."/>
            <person name="Ferris P."/>
            <person name="Kuo A."/>
            <person name="Mitros T."/>
            <person name="Fritz-Laylin L.K."/>
            <person name="Hellsten U."/>
            <person name="Chapman J."/>
            <person name="Simakov O."/>
            <person name="Rensing S.A."/>
            <person name="Terry A."/>
            <person name="Pangilinan J."/>
            <person name="Kapitonov V."/>
            <person name="Jurka J."/>
            <person name="Salamov A."/>
            <person name="Shapiro H."/>
            <person name="Schmutz J."/>
            <person name="Grimwood J."/>
            <person name="Lindquist E."/>
            <person name="Lucas S."/>
            <person name="Grigoriev I.V."/>
            <person name="Schmitt R."/>
            <person name="Kirk D."/>
            <person name="Rokhsar D.S."/>
        </authorList>
    </citation>
    <scope>NUCLEOTIDE SEQUENCE [LARGE SCALE GENOMIC DNA]</scope>
    <source>
        <strain evidence="5">f. Nagariensis / Eve</strain>
    </source>
</reference>
<sequence>MHLWLAQPQAKVPLDTSTTTSTSYRISHRYIYGGQVGSTQRCNLVHGSASRRPQVLAMSQAAQQSFDANSYNAERLCLDEQARDGMRAQLARDEAAEQRLPGSVAGAWKWALRKKIWDYMEANDIARFPRPVHHRIPNFVNADLAAQRLADLPEFKSALVVKVNPDTPQKMVRQLVLIRNKTLLTPQPRLRTGFFSRLSRSSFPPEDLNEACTSAGVAKYGEPLSLDTKIKVDLIVVGSSCVDPASGARLGKGEGFAELEYGILRWMGAIDESTLVVSTVHDCQVLPPGTIDVSKMLEHDVPVDVIVTPTRVIRTGTTLSKPSGILWHKLSPQKLAQIRVLQQLKERIERETGTKLPTGPDETLPPLAARGKPQGGRGRGSGGGGGSSRRNGSGDRGQGGSHGGSRDAAATKQSVTR</sequence>
<evidence type="ECO:0000313" key="5">
    <source>
        <dbReference type="Proteomes" id="UP000001058"/>
    </source>
</evidence>
<dbReference type="InParanoid" id="D8TQS7"/>
<gene>
    <name evidence="4" type="primary">fcl2</name>
    <name evidence="4" type="ORF">VOLCADRAFT_80342</name>
</gene>
<dbReference type="SUPFAM" id="SSF100950">
    <property type="entry name" value="NagB/RpiA/CoA transferase-like"/>
    <property type="match status" value="1"/>
</dbReference>
<feature type="region of interest" description="Disordered" evidence="3">
    <location>
        <begin position="349"/>
        <end position="417"/>
    </location>
</feature>
<keyword evidence="5" id="KW-1185">Reference proteome</keyword>
<keyword evidence="4" id="KW-0436">Ligase</keyword>
<dbReference type="Proteomes" id="UP000001058">
    <property type="component" value="Unassembled WGS sequence"/>
</dbReference>
<keyword evidence="2" id="KW-0694">RNA-binding</keyword>
<dbReference type="GO" id="GO:0005737">
    <property type="term" value="C:cytoplasm"/>
    <property type="evidence" value="ECO:0007669"/>
    <property type="project" value="TreeGrafter"/>
</dbReference>
<name>D8TQS7_VOLCA</name>
<dbReference type="InterPro" id="IPR002698">
    <property type="entry name" value="FTHF_cligase"/>
</dbReference>
<dbReference type="FunFam" id="3.40.50.10420:FF:000001">
    <property type="entry name" value="Methenyltetrahydrofolate synthase domain-containing protein"/>
    <property type="match status" value="1"/>
</dbReference>
<dbReference type="Pfam" id="PF01812">
    <property type="entry name" value="5-FTHF_cyc-lig"/>
    <property type="match status" value="1"/>
</dbReference>
<dbReference type="OrthoDB" id="433414at2759"/>
<dbReference type="RefSeq" id="XP_002948827.1">
    <property type="nucleotide sequence ID" value="XM_002948781.1"/>
</dbReference>
<dbReference type="InterPro" id="IPR037171">
    <property type="entry name" value="NagB/RpiA_transferase-like"/>
</dbReference>
<dbReference type="GeneID" id="9627391"/>
<dbReference type="AlphaFoldDB" id="D8TQS7"/>
<dbReference type="PANTHER" id="PTHR13017:SF0">
    <property type="entry name" value="METHENYLTETRAHYDROFOLATE SYNTHASE DOMAIN-CONTAINING PROTEIN"/>
    <property type="match status" value="1"/>
</dbReference>
<dbReference type="PANTHER" id="PTHR13017">
    <property type="entry name" value="5-FORMYLTETRAHYDROFOLATE CYCLO-LIGASE-RELATED"/>
    <property type="match status" value="1"/>
</dbReference>
<feature type="compositionally biased region" description="Gly residues" evidence="3">
    <location>
        <begin position="373"/>
        <end position="387"/>
    </location>
</feature>
<dbReference type="KEGG" id="vcn:VOLCADRAFT_80342"/>
<accession>D8TQS7</accession>
<dbReference type="FunCoup" id="D8TQS7">
    <property type="interactions" value="1358"/>
</dbReference>
<evidence type="ECO:0000313" key="4">
    <source>
        <dbReference type="EMBL" id="EFJ50207.1"/>
    </source>
</evidence>
<dbReference type="STRING" id="3068.D8TQS7"/>
<proteinExistence type="predicted"/>
<evidence type="ECO:0000256" key="3">
    <source>
        <dbReference type="SAM" id="MobiDB-lite"/>
    </source>
</evidence>
<organism evidence="5">
    <name type="scientific">Volvox carteri f. nagariensis</name>
    <dbReference type="NCBI Taxonomy" id="3068"/>
    <lineage>
        <taxon>Eukaryota</taxon>
        <taxon>Viridiplantae</taxon>
        <taxon>Chlorophyta</taxon>
        <taxon>core chlorophytes</taxon>
        <taxon>Chlorophyceae</taxon>
        <taxon>CS clade</taxon>
        <taxon>Chlamydomonadales</taxon>
        <taxon>Volvocaceae</taxon>
        <taxon>Volvox</taxon>
    </lineage>
</organism>
<dbReference type="eggNOG" id="KOG4410">
    <property type="taxonomic scope" value="Eukaryota"/>
</dbReference>
<dbReference type="InterPro" id="IPR024185">
    <property type="entry name" value="FTHF_cligase-like_sf"/>
</dbReference>
<dbReference type="GO" id="GO:0003723">
    <property type="term" value="F:RNA binding"/>
    <property type="evidence" value="ECO:0007669"/>
    <property type="project" value="UniProtKB-KW"/>
</dbReference>
<evidence type="ECO:0000256" key="1">
    <source>
        <dbReference type="ARBA" id="ARBA00015518"/>
    </source>
</evidence>
<dbReference type="Gene3D" id="3.40.50.10420">
    <property type="entry name" value="NagB/RpiA/CoA transferase-like"/>
    <property type="match status" value="1"/>
</dbReference>